<gene>
    <name evidence="6" type="ORF">DXB81_15120</name>
    <name evidence="7" type="ORF">EAI82_13810</name>
</gene>
<dbReference type="GO" id="GO:0003677">
    <property type="term" value="F:DNA binding"/>
    <property type="evidence" value="ECO:0007669"/>
    <property type="project" value="UniProtKB-KW"/>
</dbReference>
<dbReference type="Proteomes" id="UP000261222">
    <property type="component" value="Unassembled WGS sequence"/>
</dbReference>
<dbReference type="InterPro" id="IPR014284">
    <property type="entry name" value="RNA_pol_sigma-70_dom"/>
</dbReference>
<dbReference type="InterPro" id="IPR036388">
    <property type="entry name" value="WH-like_DNA-bd_sf"/>
</dbReference>
<evidence type="ECO:0000313" key="7">
    <source>
        <dbReference type="EMBL" id="RYT63492.1"/>
    </source>
</evidence>
<evidence type="ECO:0000256" key="2">
    <source>
        <dbReference type="ARBA" id="ARBA00023082"/>
    </source>
</evidence>
<dbReference type="AlphaFoldDB" id="A0A3E5A2L7"/>
<keyword evidence="3" id="KW-0238">DNA-binding</keyword>
<evidence type="ECO:0000256" key="3">
    <source>
        <dbReference type="ARBA" id="ARBA00023125"/>
    </source>
</evidence>
<dbReference type="EMBL" id="QSUB01000008">
    <property type="protein sequence ID" value="RGN02465.1"/>
    <property type="molecule type" value="Genomic_DNA"/>
</dbReference>
<dbReference type="GO" id="GO:0006352">
    <property type="term" value="P:DNA-templated transcription initiation"/>
    <property type="evidence" value="ECO:0007669"/>
    <property type="project" value="InterPro"/>
</dbReference>
<keyword evidence="1" id="KW-0805">Transcription regulation</keyword>
<dbReference type="PANTHER" id="PTHR30385:SF4">
    <property type="entry name" value="RNA POLYMERASE SIGMA-E FACTOR"/>
    <property type="match status" value="1"/>
</dbReference>
<reference evidence="7 9" key="2">
    <citation type="journal article" date="2019" name="Science, e1252229">
        <title>Invertible promoters mediate bacterial phase variation, antibiotic resistance, and host adaptation in the gut.</title>
        <authorList>
            <person name="Jiang X."/>
            <person name="Hall A.B."/>
            <person name="Arthur T.D."/>
            <person name="Plichta D.R."/>
            <person name="Covington C.T."/>
            <person name="Poyet M."/>
            <person name="Crothers J."/>
            <person name="Moses P.L."/>
            <person name="Tolonen A.C."/>
            <person name="Vlamakis H."/>
            <person name="Alm E.J."/>
            <person name="Xavier R.J."/>
        </authorList>
    </citation>
    <scope>NUCLEOTIDE SEQUENCE [LARGE SCALE GENOMIC DNA]</scope>
    <source>
        <strain evidence="9">af_0058</strain>
        <strain evidence="7">Af_0058</strain>
    </source>
</reference>
<dbReference type="PANTHER" id="PTHR30385">
    <property type="entry name" value="SIGMA FACTOR F FLAGELLAR"/>
    <property type="match status" value="1"/>
</dbReference>
<reference evidence="6 8" key="1">
    <citation type="submission" date="2018-08" db="EMBL/GenBank/DDBJ databases">
        <title>A genome reference for cultivated species of the human gut microbiota.</title>
        <authorList>
            <person name="Zou Y."/>
            <person name="Xue W."/>
            <person name="Luo G."/>
        </authorList>
    </citation>
    <scope>NUCLEOTIDE SEQUENCE [LARGE SCALE GENOMIC DNA]</scope>
    <source>
        <strain evidence="6 8">OM06-11AA</strain>
    </source>
</reference>
<dbReference type="Gene3D" id="1.10.10.10">
    <property type="entry name" value="Winged helix-like DNA-binding domain superfamily/Winged helix DNA-binding domain"/>
    <property type="match status" value="1"/>
</dbReference>
<evidence type="ECO:0000256" key="1">
    <source>
        <dbReference type="ARBA" id="ARBA00023015"/>
    </source>
</evidence>
<dbReference type="Pfam" id="PF08281">
    <property type="entry name" value="Sigma70_r4_2"/>
    <property type="match status" value="1"/>
</dbReference>
<dbReference type="InterPro" id="IPR013249">
    <property type="entry name" value="RNA_pol_sigma70_r4_t2"/>
</dbReference>
<sequence>MDHPEPKGRKVVFMLTLKELKKIVKVADVEKRIPSVKSLKEHKVVVKEMINADTTISVYDHGYVLYTAGNQSTVFPLHSCDDYEYVSVTGDNKEFNKEFFDNENWYIRLLIEAEDRMAYSQSKISTNHGVFSNSDVTDDAEIMRGSSKDFVDDVIDREILNALIKELTERQKTVLNLVYFEEMRQQDVADYLGIKQQSVNDLLNRALKTMKKKAENEEF</sequence>
<dbReference type="RefSeq" id="WP_117739575.1">
    <property type="nucleotide sequence ID" value="NZ_QSUB01000008.1"/>
</dbReference>
<evidence type="ECO:0000256" key="4">
    <source>
        <dbReference type="ARBA" id="ARBA00023163"/>
    </source>
</evidence>
<dbReference type="CDD" id="cd06171">
    <property type="entry name" value="Sigma70_r4"/>
    <property type="match status" value="1"/>
</dbReference>
<protein>
    <submittedName>
        <fullName evidence="6">Sigma-70 family RNA polymerase sigma factor</fullName>
    </submittedName>
</protein>
<dbReference type="SUPFAM" id="SSF88659">
    <property type="entry name" value="Sigma3 and sigma4 domains of RNA polymerase sigma factors"/>
    <property type="match status" value="1"/>
</dbReference>
<keyword evidence="4" id="KW-0804">Transcription</keyword>
<organism evidence="6 8">
    <name type="scientific">Blautia obeum</name>
    <dbReference type="NCBI Taxonomy" id="40520"/>
    <lineage>
        <taxon>Bacteria</taxon>
        <taxon>Bacillati</taxon>
        <taxon>Bacillota</taxon>
        <taxon>Clostridia</taxon>
        <taxon>Lachnospirales</taxon>
        <taxon>Lachnospiraceae</taxon>
        <taxon>Blautia</taxon>
    </lineage>
</organism>
<keyword evidence="2" id="KW-0731">Sigma factor</keyword>
<evidence type="ECO:0000259" key="5">
    <source>
        <dbReference type="Pfam" id="PF08281"/>
    </source>
</evidence>
<evidence type="ECO:0000313" key="8">
    <source>
        <dbReference type="Proteomes" id="UP000261222"/>
    </source>
</evidence>
<dbReference type="InterPro" id="IPR013324">
    <property type="entry name" value="RNA_pol_sigma_r3/r4-like"/>
</dbReference>
<dbReference type="NCBIfam" id="TIGR02937">
    <property type="entry name" value="sigma70-ECF"/>
    <property type="match status" value="1"/>
</dbReference>
<accession>A0A3E5A2L7</accession>
<dbReference type="EMBL" id="RCXQ01000016">
    <property type="protein sequence ID" value="RYT63492.1"/>
    <property type="molecule type" value="Genomic_DNA"/>
</dbReference>
<dbReference type="Proteomes" id="UP000293506">
    <property type="component" value="Unassembled WGS sequence"/>
</dbReference>
<dbReference type="GO" id="GO:0016987">
    <property type="term" value="F:sigma factor activity"/>
    <property type="evidence" value="ECO:0007669"/>
    <property type="project" value="UniProtKB-KW"/>
</dbReference>
<evidence type="ECO:0000313" key="6">
    <source>
        <dbReference type="EMBL" id="RGN02465.1"/>
    </source>
</evidence>
<feature type="domain" description="RNA polymerase sigma factor 70 region 4 type 2" evidence="5">
    <location>
        <begin position="158"/>
        <end position="210"/>
    </location>
</feature>
<evidence type="ECO:0000313" key="9">
    <source>
        <dbReference type="Proteomes" id="UP000293506"/>
    </source>
</evidence>
<comment type="caution">
    <text evidence="6">The sequence shown here is derived from an EMBL/GenBank/DDBJ whole genome shotgun (WGS) entry which is preliminary data.</text>
</comment>
<proteinExistence type="predicted"/>
<name>A0A3E5A2L7_9FIRM</name>